<dbReference type="AlphaFoldDB" id="A0A2A7MYJ5"/>
<feature type="compositionally biased region" description="Polar residues" evidence="1">
    <location>
        <begin position="388"/>
        <end position="397"/>
    </location>
</feature>
<dbReference type="EMBL" id="PDCP01000033">
    <property type="protein sequence ID" value="PEG36593.1"/>
    <property type="molecule type" value="Genomic_DNA"/>
</dbReference>
<evidence type="ECO:0000313" key="4">
    <source>
        <dbReference type="Proteomes" id="UP000220914"/>
    </source>
</evidence>
<keyword evidence="4" id="KW-1185">Reference proteome</keyword>
<gene>
    <name evidence="3" type="ORF">CQY20_18525</name>
    <name evidence="2" type="ORF">MAGR_34280</name>
</gene>
<reference evidence="2 5" key="2">
    <citation type="journal article" date="2019" name="Emerg. Microbes Infect.">
        <title>Comprehensive subspecies identification of 175 nontuberculous mycobacteria species based on 7547 genomic profiles.</title>
        <authorList>
            <person name="Matsumoto Y."/>
            <person name="Kinjo T."/>
            <person name="Motooka D."/>
            <person name="Nabeya D."/>
            <person name="Jung N."/>
            <person name="Uechi K."/>
            <person name="Horii T."/>
            <person name="Iida T."/>
            <person name="Fujita J."/>
            <person name="Nakamura S."/>
        </authorList>
    </citation>
    <scope>NUCLEOTIDE SEQUENCE [LARGE SCALE GENOMIC DNA]</scope>
    <source>
        <strain evidence="2 5">JCM 6377</strain>
    </source>
</reference>
<reference evidence="2" key="3">
    <citation type="submission" date="2020-02" db="EMBL/GenBank/DDBJ databases">
        <authorList>
            <person name="Matsumoto Y."/>
            <person name="Motooka D."/>
            <person name="Nakamura S."/>
        </authorList>
    </citation>
    <scope>NUCLEOTIDE SEQUENCE</scope>
    <source>
        <strain evidence="2">JCM 6377</strain>
    </source>
</reference>
<name>A0A2A7MYJ5_MYCAG</name>
<organism evidence="3 4">
    <name type="scientific">Mycolicibacterium agri</name>
    <name type="common">Mycobacterium agri</name>
    <dbReference type="NCBI Taxonomy" id="36811"/>
    <lineage>
        <taxon>Bacteria</taxon>
        <taxon>Bacillati</taxon>
        <taxon>Actinomycetota</taxon>
        <taxon>Actinomycetes</taxon>
        <taxon>Mycobacteriales</taxon>
        <taxon>Mycobacteriaceae</taxon>
        <taxon>Mycolicibacterium</taxon>
    </lineage>
</organism>
<dbReference type="Proteomes" id="UP000220914">
    <property type="component" value="Unassembled WGS sequence"/>
</dbReference>
<sequence length="516" mass="55941">MSKLHAQMALLGTIDEVVCSGDLHNETVKMVESFLPGTTGVGQRGWYRELKHFLKRDELTPVDSVSGTPITREGPVTFPSYPEALEELAIGPAEERTVDPGTQSRAIYAASVLSNVARMEEVLQGQPPAELLPESRLSSAQMPDPLDVLLPVIGRNNDEPLPEIPGNQIPPTGNAVTDLKNALSFATTRAQYAAVTDFVAKNAVDPDLQDVMRRPLCSGALRKIDGKFCTVLTTSWESPFTLKQMKEIIDPLNWPDLCEFFVSMELQPPLNPDPSGGWSRVLESVSGDETQWQMRTALRYWKGVSTDGEGIYINYDLDNPRIGDCKLVEVDAGYIWATPTTPGDEDSLVKIRTCKQVRIRGVSATATAAMGCGFGWGDAMSRMFSATPTSGTTNFTPSVPKPAGQYKDPTGGTDPGDQPSDDAVSEAAEEVELIDGWRGAIIEAMRVQLTDGIERGKRLGTKFAVQWSDGEGISRDEVAELGAELGREMTQYATNVFDAAATALQPPPEDATKGNN</sequence>
<dbReference type="OrthoDB" id="4668401at2"/>
<evidence type="ECO:0000256" key="1">
    <source>
        <dbReference type="SAM" id="MobiDB-lite"/>
    </source>
</evidence>
<protein>
    <submittedName>
        <fullName evidence="3">Uncharacterized protein</fullName>
    </submittedName>
</protein>
<evidence type="ECO:0000313" key="3">
    <source>
        <dbReference type="EMBL" id="PEG36593.1"/>
    </source>
</evidence>
<dbReference type="Proteomes" id="UP000465302">
    <property type="component" value="Unassembled WGS sequence"/>
</dbReference>
<evidence type="ECO:0000313" key="5">
    <source>
        <dbReference type="Proteomes" id="UP000465302"/>
    </source>
</evidence>
<proteinExistence type="predicted"/>
<accession>A0A2A7MYJ5</accession>
<dbReference type="EMBL" id="BLKS01000001">
    <property type="protein sequence ID" value="GFG51987.1"/>
    <property type="molecule type" value="Genomic_DNA"/>
</dbReference>
<feature type="region of interest" description="Disordered" evidence="1">
    <location>
        <begin position="388"/>
        <end position="424"/>
    </location>
</feature>
<reference evidence="3 4" key="1">
    <citation type="submission" date="2017-10" db="EMBL/GenBank/DDBJ databases">
        <title>The new phylogeny of genus Mycobacterium.</title>
        <authorList>
            <person name="Tortoli E."/>
            <person name="Trovato A."/>
            <person name="Cirillo D.M."/>
        </authorList>
    </citation>
    <scope>NUCLEOTIDE SEQUENCE [LARGE SCALE GENOMIC DNA]</scope>
    <source>
        <strain evidence="3 4">CCUG37673</strain>
    </source>
</reference>
<evidence type="ECO:0000313" key="2">
    <source>
        <dbReference type="EMBL" id="GFG51987.1"/>
    </source>
</evidence>
<comment type="caution">
    <text evidence="3">The sequence shown here is derived from an EMBL/GenBank/DDBJ whole genome shotgun (WGS) entry which is preliminary data.</text>
</comment>